<dbReference type="PANTHER" id="PTHR34958">
    <property type="entry name" value="CONDITIONAL LOSS-OF-GROWTH 1"/>
    <property type="match status" value="1"/>
</dbReference>
<dbReference type="EMBL" id="JAQIZT010000008">
    <property type="protein sequence ID" value="KAJ6987070.1"/>
    <property type="molecule type" value="Genomic_DNA"/>
</dbReference>
<feature type="region of interest" description="Disordered" evidence="1">
    <location>
        <begin position="326"/>
        <end position="351"/>
    </location>
</feature>
<reference evidence="2" key="1">
    <citation type="journal article" date="2023" name="Mol. Ecol. Resour.">
        <title>Chromosome-level genome assembly of a triploid poplar Populus alba 'Berolinensis'.</title>
        <authorList>
            <person name="Chen S."/>
            <person name="Yu Y."/>
            <person name="Wang X."/>
            <person name="Wang S."/>
            <person name="Zhang T."/>
            <person name="Zhou Y."/>
            <person name="He R."/>
            <person name="Meng N."/>
            <person name="Wang Y."/>
            <person name="Liu W."/>
            <person name="Liu Z."/>
            <person name="Liu J."/>
            <person name="Guo Q."/>
            <person name="Huang H."/>
            <person name="Sederoff R.R."/>
            <person name="Wang G."/>
            <person name="Qu G."/>
            <person name="Chen S."/>
        </authorList>
    </citation>
    <scope>NUCLEOTIDE SEQUENCE</scope>
    <source>
        <strain evidence="2">SC-2020</strain>
    </source>
</reference>
<evidence type="ECO:0000313" key="2">
    <source>
        <dbReference type="EMBL" id="KAJ6987070.1"/>
    </source>
</evidence>
<dbReference type="AlphaFoldDB" id="A0AAD6MKH4"/>
<accession>A0AAD6MKH4</accession>
<feature type="compositionally biased region" description="Polar residues" evidence="1">
    <location>
        <begin position="326"/>
        <end position="335"/>
    </location>
</feature>
<feature type="compositionally biased region" description="Polar residues" evidence="1">
    <location>
        <begin position="342"/>
        <end position="351"/>
    </location>
</feature>
<organism evidence="2 3">
    <name type="scientific">Populus alba x Populus x berolinensis</name>
    <dbReference type="NCBI Taxonomy" id="444605"/>
    <lineage>
        <taxon>Eukaryota</taxon>
        <taxon>Viridiplantae</taxon>
        <taxon>Streptophyta</taxon>
        <taxon>Embryophyta</taxon>
        <taxon>Tracheophyta</taxon>
        <taxon>Spermatophyta</taxon>
        <taxon>Magnoliopsida</taxon>
        <taxon>eudicotyledons</taxon>
        <taxon>Gunneridae</taxon>
        <taxon>Pentapetalae</taxon>
        <taxon>rosids</taxon>
        <taxon>fabids</taxon>
        <taxon>Malpighiales</taxon>
        <taxon>Salicaceae</taxon>
        <taxon>Saliceae</taxon>
        <taxon>Populus</taxon>
    </lineage>
</organism>
<gene>
    <name evidence="2" type="ORF">NC653_020328</name>
</gene>
<protein>
    <submittedName>
        <fullName evidence="2">Uncharacterized protein</fullName>
    </submittedName>
</protein>
<name>A0AAD6MKH4_9ROSI</name>
<evidence type="ECO:0000313" key="3">
    <source>
        <dbReference type="Proteomes" id="UP001164929"/>
    </source>
</evidence>
<dbReference type="Proteomes" id="UP001164929">
    <property type="component" value="Chromosome 8"/>
</dbReference>
<proteinExistence type="predicted"/>
<dbReference type="PANTHER" id="PTHR34958:SF1">
    <property type="entry name" value="ARMADILLO-LIKE HELICAL DOMAIN-CONTAINING PROTEIN"/>
    <property type="match status" value="1"/>
</dbReference>
<evidence type="ECO:0000256" key="1">
    <source>
        <dbReference type="SAM" id="MobiDB-lite"/>
    </source>
</evidence>
<comment type="caution">
    <text evidence="2">The sequence shown here is derived from an EMBL/GenBank/DDBJ whole genome shotgun (WGS) entry which is preliminary data.</text>
</comment>
<sequence>MARSFAGPIHNIPIHHPISLQDDVIKIAWSRIRSHFSSHANDCSYHGTRVGRGWSMLCVVIMRRDRGFLYMSELDIGLVVPAWFMALLECKFGDLKARRDVVLKAAKLTAEKGIVDMPLLIVAQRLGAQSPSIPMSSTFSSSRNSPGSARLQLQFGAVSRLRSSSLKKPPEPLRRADYLAAPTTTDLAYGVILEHTISERERSPAVVGRCVTHLKRYLLRFKPSEETLFQIDRFCLSIIAECDISLKRTSSTWSGSLNQHSVSSTAPANYSPSPPVYIYASEALVKSLNYVRSLVAHHIPKRSFQPAGFTGAPSVPRPLFSRSFNSQLSPSSGAESSEKNDPTTLPASNLSNVENVEVAEDLDYIADDVLKWRWVGRPFLSTESDRPVDLHDVSVCKFLELGAAALLVGDMEDKTKGQPWKYFGTADLPYLDQLLQPSPVTTITNSASARRHLRTITSSKRSKAGPHQIWEDSPVSMFRPRARQLFQYRHYSGQQPLRLNPAEVCEVIAAVSSETYSASANHLTVSRLNNNSGKPSMDVAVSVLIKLVIDMYVMDSGTAAPLALSMLEEMLNSSKAACRVRAFDLILNLGVHAHLLEPVLINDASTIEEEYSQESFFDCEEQLPTQGNEKADSVNKLGTSSAINNFESWILNILYEILLLLVQTEEKEESVWASALSCLLYFVCDRGKILRNRLEGLDIRVIKALIETSRKNSWAELVHSKLICILTNMFYQVSDGSMMTVAMNPVFLMDELDLIGGIEFIFHEYSLANLREERRNLYLILFDYVLHQINEACLAAGESEFSDDEIQSIATLLTLANAPEAFYISVKLGLEGIGELLRRSISGALSRYPNNERLNMLLENVTEKFNAIISSFTHLDKEFSHLIETTQSYKFLESVESAVPRDGVGVKAKLSWATLHSLLHSERIAYRQNGYTWLGDLLIAEITEGRDVNVWSNVKELQRKIAYAGVHDSSVSSDVPLSIWLLCGLLKSKHNIIRWGFLFVLERLLMRCKFLLDKNEMQHPRSSNASHEHADSRLEKANAVIDIMSSALSLVAQINETDRINILKMCDILFSQLCLKVLPATAIPNGEGMQKSKVCGGVDENKKNDTSDHTSQLNDFHWNEFMEEADSRSRSSYSINSSLICKTASMAAMLLQGQAIVPMQLVARVPAALFYWPLIQLAGAATDNIALGVAVVSKGRGNLPGAASDIRATLLLLLIGKCTADPSAFQEVGGEEFFRELLDDTDSRVAYYSSAFLLKARCYLILTRKLQLFIFLIIS</sequence>
<keyword evidence="3" id="KW-1185">Reference proteome</keyword>